<evidence type="ECO:0000256" key="3">
    <source>
        <dbReference type="ARBA" id="ARBA00022692"/>
    </source>
</evidence>
<evidence type="ECO:0000256" key="7">
    <source>
        <dbReference type="SAM" id="Phobius"/>
    </source>
</evidence>
<comment type="subcellular location">
    <subcellularLocation>
        <location evidence="1">Membrane</location>
    </subcellularLocation>
</comment>
<accession>A0A9E7GMP3</accession>
<feature type="region of interest" description="Disordered" evidence="6">
    <location>
        <begin position="332"/>
        <end position="361"/>
    </location>
</feature>
<dbReference type="Pfam" id="PF05055">
    <property type="entry name" value="DUF677"/>
    <property type="match status" value="1"/>
</dbReference>
<gene>
    <name evidence="8" type="ORF">MUK42_12821</name>
</gene>
<evidence type="ECO:0000256" key="1">
    <source>
        <dbReference type="ARBA" id="ARBA00004370"/>
    </source>
</evidence>
<dbReference type="PANTHER" id="PTHR31113">
    <property type="entry name" value="UPF0496 PROTEIN 3-RELATED"/>
    <property type="match status" value="1"/>
</dbReference>
<keyword evidence="5 7" id="KW-0472">Membrane</keyword>
<dbReference type="OrthoDB" id="776561at2759"/>
<protein>
    <submittedName>
        <fullName evidence="8">mRNA capping enzyme, C-terminal domain</fullName>
    </submittedName>
</protein>
<evidence type="ECO:0000256" key="6">
    <source>
        <dbReference type="SAM" id="MobiDB-lite"/>
    </source>
</evidence>
<keyword evidence="9" id="KW-1185">Reference proteome</keyword>
<dbReference type="PANTHER" id="PTHR31113:SF20">
    <property type="entry name" value="UPF0496 PROTEIN 2-RELATED"/>
    <property type="match status" value="1"/>
</dbReference>
<dbReference type="AlphaFoldDB" id="A0A9E7GMP3"/>
<sequence>MTSPVNVNEEYKKILRTKSFLDMCSKVHQQLRRTISSSEDDDGDKDEASHHPTVSCTKISEFLLELSQESVVEATTATINGCSAYLYLHSLLLEYFDVTFRACTACTNVVASINRAREYHRSIRHLLIKLSSTCLFDGGCTEFDRLASRLQLDNPLHPQNLANFHSVQSRCSLLMQQLARAQRGIHRRLRYVRLPKKATALVVAVAIAVRTAIGFGVVAAAAPVVMTTGPRAGMRWARTERARDLGRLGAQVDAAAKGAYIVGRDLETVSRMVRRVQDEVEHEREVARLALRYRDPQLVREAARVVEGGGYGSADGGVGGACLLVLDHHQQEQEDGGRMGGGEEDGGGGGSDDPHIPSTHEGLLKWKYPSKNPVDFLFEAKRTSWAFEERSLNALGIHKKAAGRACPQGYCCLLQQGDGLVLPYLGLGPNKLMSCLLATKFGLCMVVVVPSVGASNRATGGQSVRSTRIPHCSVVYIVLPPRRQALPEEDEQPFEEHFEGGIIHDEIVEFAVATMRQLGMYKDRYLTQNDQKKETRNKEFEMALIYAGKDDFPSLFGKIERTLLGSTIRMVVVHA</sequence>
<dbReference type="GO" id="GO:0016020">
    <property type="term" value="C:membrane"/>
    <property type="evidence" value="ECO:0007669"/>
    <property type="project" value="UniProtKB-SubCell"/>
</dbReference>
<reference evidence="8" key="1">
    <citation type="submission" date="2022-05" db="EMBL/GenBank/DDBJ databases">
        <title>The Musa troglodytarum L. genome provides insights into the mechanism of non-climacteric behaviour and enrichment of carotenoids.</title>
        <authorList>
            <person name="Wang J."/>
        </authorList>
    </citation>
    <scope>NUCLEOTIDE SEQUENCE</scope>
    <source>
        <tissue evidence="8">Leaf</tissue>
    </source>
</reference>
<evidence type="ECO:0000256" key="4">
    <source>
        <dbReference type="ARBA" id="ARBA00022989"/>
    </source>
</evidence>
<evidence type="ECO:0000256" key="5">
    <source>
        <dbReference type="ARBA" id="ARBA00023136"/>
    </source>
</evidence>
<dbReference type="InterPro" id="IPR007749">
    <property type="entry name" value="DUF677"/>
</dbReference>
<dbReference type="EMBL" id="CP097509">
    <property type="protein sequence ID" value="URE17665.1"/>
    <property type="molecule type" value="Genomic_DNA"/>
</dbReference>
<dbReference type="Proteomes" id="UP001055439">
    <property type="component" value="Chromosome 7"/>
</dbReference>
<keyword evidence="3 7" id="KW-0812">Transmembrane</keyword>
<evidence type="ECO:0000256" key="2">
    <source>
        <dbReference type="ARBA" id="ARBA00009074"/>
    </source>
</evidence>
<name>A0A9E7GMP3_9LILI</name>
<proteinExistence type="inferred from homology"/>
<evidence type="ECO:0000313" key="8">
    <source>
        <dbReference type="EMBL" id="URE17665.1"/>
    </source>
</evidence>
<comment type="similarity">
    <text evidence="2">Belongs to the UPF0496 family.</text>
</comment>
<keyword evidence="4 7" id="KW-1133">Transmembrane helix</keyword>
<organism evidence="8 9">
    <name type="scientific">Musa troglodytarum</name>
    <name type="common">fe'i banana</name>
    <dbReference type="NCBI Taxonomy" id="320322"/>
    <lineage>
        <taxon>Eukaryota</taxon>
        <taxon>Viridiplantae</taxon>
        <taxon>Streptophyta</taxon>
        <taxon>Embryophyta</taxon>
        <taxon>Tracheophyta</taxon>
        <taxon>Spermatophyta</taxon>
        <taxon>Magnoliopsida</taxon>
        <taxon>Liliopsida</taxon>
        <taxon>Zingiberales</taxon>
        <taxon>Musaceae</taxon>
        <taxon>Musa</taxon>
    </lineage>
</organism>
<evidence type="ECO:0000313" key="9">
    <source>
        <dbReference type="Proteomes" id="UP001055439"/>
    </source>
</evidence>
<feature type="transmembrane region" description="Helical" evidence="7">
    <location>
        <begin position="198"/>
        <end position="222"/>
    </location>
</feature>